<feature type="transmembrane region" description="Helical" evidence="1">
    <location>
        <begin position="44"/>
        <end position="64"/>
    </location>
</feature>
<name>A0A9D1ZJU4_9BACE</name>
<evidence type="ECO:0000313" key="2">
    <source>
        <dbReference type="EMBL" id="HIY89073.1"/>
    </source>
</evidence>
<keyword evidence="1" id="KW-0472">Membrane</keyword>
<keyword evidence="1" id="KW-1133">Transmembrane helix</keyword>
<protein>
    <submittedName>
        <fullName evidence="2">Uncharacterized protein</fullName>
    </submittedName>
</protein>
<reference evidence="2" key="1">
    <citation type="journal article" date="2021" name="PeerJ">
        <title>Extensive microbial diversity within the chicken gut microbiome revealed by metagenomics and culture.</title>
        <authorList>
            <person name="Gilroy R."/>
            <person name="Ravi A."/>
            <person name="Getino M."/>
            <person name="Pursley I."/>
            <person name="Horton D.L."/>
            <person name="Alikhan N.F."/>
            <person name="Baker D."/>
            <person name="Gharbi K."/>
            <person name="Hall N."/>
            <person name="Watson M."/>
            <person name="Adriaenssens E.M."/>
            <person name="Foster-Nyarko E."/>
            <person name="Jarju S."/>
            <person name="Secka A."/>
            <person name="Antonio M."/>
            <person name="Oren A."/>
            <person name="Chaudhuri R.R."/>
            <person name="La Ragione R."/>
            <person name="Hildebrand F."/>
            <person name="Pallen M.J."/>
        </authorList>
    </citation>
    <scope>NUCLEOTIDE SEQUENCE</scope>
    <source>
        <strain evidence="2">Gambia2-208</strain>
    </source>
</reference>
<dbReference type="EMBL" id="DXCV01000066">
    <property type="protein sequence ID" value="HIY89073.1"/>
    <property type="molecule type" value="Genomic_DNA"/>
</dbReference>
<gene>
    <name evidence="2" type="ORF">H9824_10275</name>
</gene>
<comment type="caution">
    <text evidence="2">The sequence shown here is derived from an EMBL/GenBank/DDBJ whole genome shotgun (WGS) entry which is preliminary data.</text>
</comment>
<keyword evidence="1" id="KW-0812">Transmembrane</keyword>
<evidence type="ECO:0000256" key="1">
    <source>
        <dbReference type="SAM" id="Phobius"/>
    </source>
</evidence>
<feature type="transmembrane region" description="Helical" evidence="1">
    <location>
        <begin position="20"/>
        <end position="38"/>
    </location>
</feature>
<dbReference type="AlphaFoldDB" id="A0A9D1ZJU4"/>
<evidence type="ECO:0000313" key="3">
    <source>
        <dbReference type="Proteomes" id="UP000886851"/>
    </source>
</evidence>
<accession>A0A9D1ZJU4</accession>
<proteinExistence type="predicted"/>
<dbReference type="Proteomes" id="UP000886851">
    <property type="component" value="Unassembled WGS sequence"/>
</dbReference>
<sequence>MKRDYSGKNFSRKMNKGLLIANAIVFLFAAAALGVAIYHEEVVISIAMTLVMVASAGNVIMSWLRLKGKKL</sequence>
<organism evidence="2 3">
    <name type="scientific">Candidatus Bacteroides pullicola</name>
    <dbReference type="NCBI Taxonomy" id="2838475"/>
    <lineage>
        <taxon>Bacteria</taxon>
        <taxon>Pseudomonadati</taxon>
        <taxon>Bacteroidota</taxon>
        <taxon>Bacteroidia</taxon>
        <taxon>Bacteroidales</taxon>
        <taxon>Bacteroidaceae</taxon>
        <taxon>Bacteroides</taxon>
    </lineage>
</organism>
<reference evidence="2" key="2">
    <citation type="submission" date="2021-04" db="EMBL/GenBank/DDBJ databases">
        <authorList>
            <person name="Gilroy R."/>
        </authorList>
    </citation>
    <scope>NUCLEOTIDE SEQUENCE</scope>
    <source>
        <strain evidence="2">Gambia2-208</strain>
    </source>
</reference>